<feature type="transmembrane region" description="Helical" evidence="7">
    <location>
        <begin position="77"/>
        <end position="99"/>
    </location>
</feature>
<keyword evidence="2" id="KW-0813">Transport</keyword>
<keyword evidence="3" id="KW-1003">Cell membrane</keyword>
<feature type="transmembrane region" description="Helical" evidence="7">
    <location>
        <begin position="43"/>
        <end position="65"/>
    </location>
</feature>
<dbReference type="Gene3D" id="1.20.1250.20">
    <property type="entry name" value="MFS general substrate transporter like domains"/>
    <property type="match status" value="1"/>
</dbReference>
<feature type="transmembrane region" description="Helical" evidence="7">
    <location>
        <begin position="15"/>
        <end position="37"/>
    </location>
</feature>
<evidence type="ECO:0000256" key="1">
    <source>
        <dbReference type="ARBA" id="ARBA00004651"/>
    </source>
</evidence>
<dbReference type="PANTHER" id="PTHR23513">
    <property type="entry name" value="INTEGRAL MEMBRANE EFFLUX PROTEIN-RELATED"/>
    <property type="match status" value="1"/>
</dbReference>
<comment type="subcellular location">
    <subcellularLocation>
        <location evidence="1">Cell membrane</location>
        <topology evidence="1">Multi-pass membrane protein</topology>
    </subcellularLocation>
</comment>
<evidence type="ECO:0000256" key="2">
    <source>
        <dbReference type="ARBA" id="ARBA00022448"/>
    </source>
</evidence>
<evidence type="ECO:0000256" key="7">
    <source>
        <dbReference type="SAM" id="Phobius"/>
    </source>
</evidence>
<evidence type="ECO:0000313" key="8">
    <source>
        <dbReference type="EMBL" id="MBD3914838.1"/>
    </source>
</evidence>
<keyword evidence="6 7" id="KW-0472">Membrane</keyword>
<evidence type="ECO:0000256" key="5">
    <source>
        <dbReference type="ARBA" id="ARBA00022989"/>
    </source>
</evidence>
<dbReference type="InterPro" id="IPR036259">
    <property type="entry name" value="MFS_trans_sf"/>
</dbReference>
<evidence type="ECO:0000313" key="9">
    <source>
        <dbReference type="Proteomes" id="UP000649289"/>
    </source>
</evidence>
<feature type="transmembrane region" description="Helical" evidence="7">
    <location>
        <begin position="176"/>
        <end position="195"/>
    </location>
</feature>
<organism evidence="8 9">
    <name type="scientific">Nocardioides hwasunensis</name>
    <dbReference type="NCBI Taxonomy" id="397258"/>
    <lineage>
        <taxon>Bacteria</taxon>
        <taxon>Bacillati</taxon>
        <taxon>Actinomycetota</taxon>
        <taxon>Actinomycetes</taxon>
        <taxon>Propionibacteriales</taxon>
        <taxon>Nocardioidaceae</taxon>
        <taxon>Nocardioides</taxon>
    </lineage>
</organism>
<dbReference type="EMBL" id="JACXYY010000003">
    <property type="protein sequence ID" value="MBD3914838.1"/>
    <property type="molecule type" value="Genomic_DNA"/>
</dbReference>
<feature type="transmembrane region" description="Helical" evidence="7">
    <location>
        <begin position="105"/>
        <end position="131"/>
    </location>
</feature>
<gene>
    <name evidence="8" type="ORF">IEZ25_09450</name>
</gene>
<feature type="transmembrane region" description="Helical" evidence="7">
    <location>
        <begin position="309"/>
        <end position="332"/>
    </location>
</feature>
<proteinExistence type="predicted"/>
<feature type="transmembrane region" description="Helical" evidence="7">
    <location>
        <begin position="223"/>
        <end position="246"/>
    </location>
</feature>
<evidence type="ECO:0000256" key="6">
    <source>
        <dbReference type="ARBA" id="ARBA00023136"/>
    </source>
</evidence>
<keyword evidence="4 7" id="KW-0812">Transmembrane</keyword>
<dbReference type="CDD" id="cd06173">
    <property type="entry name" value="MFS_MefA_like"/>
    <property type="match status" value="1"/>
</dbReference>
<dbReference type="PANTHER" id="PTHR23513:SF6">
    <property type="entry name" value="MAJOR FACILITATOR SUPERFAMILY ASSOCIATED DOMAIN-CONTAINING PROTEIN"/>
    <property type="match status" value="1"/>
</dbReference>
<name>A0ABR8MG26_9ACTN</name>
<dbReference type="RefSeq" id="WP_191199134.1">
    <property type="nucleotide sequence ID" value="NZ_BAAAPA010000004.1"/>
</dbReference>
<sequence>MSASAWEVPDYRRFLLARTVAMAGGTLAQVAMPILVFQLTGSAAWTALTAVVETLPYLVVGLPAGALADRWDRRRTLVVGEVLSAGALLTVPLATWVGVLSVGQVLAVAAVVSTAFVFTDAATFGLVPALVERERIPSATSVLVTVGTTLGLVGPVVSGVLVVVLGPAVVLGVDGVAYAVSAAVLAGLAVPATDAPPPVRRRLRVEIGEGLAFIRDHALVRRLTLLGIGNSLAGGAVTGLLVVVGVQQLGLGADDARIGWLFAAGAAGSLLASTMLPRLQRRVAVGAITTGGFAVALVGVLALSASGRLVPALVAVAAFHLASTTLIVNGIVTRQVVTPAVLQSRVNTTARLVAWGGSPLGAALGGVLAETVGTDWALRVAAFGLAASLAAALATKLRSTPLLGDLEEATTAAG</sequence>
<dbReference type="Proteomes" id="UP000649289">
    <property type="component" value="Unassembled WGS sequence"/>
</dbReference>
<evidence type="ECO:0000256" key="3">
    <source>
        <dbReference type="ARBA" id="ARBA00022475"/>
    </source>
</evidence>
<feature type="transmembrane region" description="Helical" evidence="7">
    <location>
        <begin position="352"/>
        <end position="370"/>
    </location>
</feature>
<dbReference type="InterPro" id="IPR010290">
    <property type="entry name" value="TM_effector"/>
</dbReference>
<reference evidence="8 9" key="1">
    <citation type="submission" date="2020-09" db="EMBL/GenBank/DDBJ databases">
        <title>novel species in genus Nocardioides.</title>
        <authorList>
            <person name="Zhang G."/>
        </authorList>
    </citation>
    <scope>NUCLEOTIDE SEQUENCE [LARGE SCALE GENOMIC DNA]</scope>
    <source>
        <strain evidence="8 9">19197</strain>
    </source>
</reference>
<dbReference type="SUPFAM" id="SSF103473">
    <property type="entry name" value="MFS general substrate transporter"/>
    <property type="match status" value="1"/>
</dbReference>
<keyword evidence="5 7" id="KW-1133">Transmembrane helix</keyword>
<evidence type="ECO:0000256" key="4">
    <source>
        <dbReference type="ARBA" id="ARBA00022692"/>
    </source>
</evidence>
<feature type="transmembrane region" description="Helical" evidence="7">
    <location>
        <begin position="283"/>
        <end position="303"/>
    </location>
</feature>
<comment type="caution">
    <text evidence="8">The sequence shown here is derived from an EMBL/GenBank/DDBJ whole genome shotgun (WGS) entry which is preliminary data.</text>
</comment>
<keyword evidence="9" id="KW-1185">Reference proteome</keyword>
<protein>
    <submittedName>
        <fullName evidence="8">MFS transporter</fullName>
    </submittedName>
</protein>
<accession>A0ABR8MG26</accession>
<dbReference type="Pfam" id="PF05977">
    <property type="entry name" value="MFS_3"/>
    <property type="match status" value="1"/>
</dbReference>
<feature type="transmembrane region" description="Helical" evidence="7">
    <location>
        <begin position="258"/>
        <end position="276"/>
    </location>
</feature>
<feature type="transmembrane region" description="Helical" evidence="7">
    <location>
        <begin position="143"/>
        <end position="170"/>
    </location>
</feature>